<evidence type="ECO:0000313" key="2">
    <source>
        <dbReference type="EMBL" id="MBF8639482.1"/>
    </source>
</evidence>
<reference evidence="3 4" key="1">
    <citation type="submission" date="2018-06" db="EMBL/GenBank/DDBJ databases">
        <authorList>
            <consortium name="Pathogen Informatics"/>
            <person name="Doyle S."/>
        </authorList>
    </citation>
    <scope>NUCLEOTIDE SEQUENCE [LARGE SCALE GENOMIC DNA]</scope>
    <source>
        <strain evidence="3 4">NCTC11842</strain>
    </source>
</reference>
<dbReference type="EMBL" id="UAUF01000008">
    <property type="protein sequence ID" value="SPZ02665.1"/>
    <property type="molecule type" value="Genomic_DNA"/>
</dbReference>
<feature type="transmembrane region" description="Helical" evidence="1">
    <location>
        <begin position="257"/>
        <end position="275"/>
    </location>
</feature>
<keyword evidence="1" id="KW-1133">Transmembrane helix</keyword>
<evidence type="ECO:0000313" key="4">
    <source>
        <dbReference type="Proteomes" id="UP000250443"/>
    </source>
</evidence>
<gene>
    <name evidence="2" type="primary">ampE</name>
    <name evidence="2" type="ORF">IRZ65_02130</name>
    <name evidence="3" type="ORF">NCTC11842_00706</name>
</gene>
<protein>
    <submittedName>
        <fullName evidence="2">Regulatory signaling modulator protein AmpE</fullName>
    </submittedName>
    <submittedName>
        <fullName evidence="3">Signaling modulator of AmpD, AmpE</fullName>
    </submittedName>
</protein>
<dbReference type="AlphaFoldDB" id="A0A2X2CRL3"/>
<evidence type="ECO:0000313" key="5">
    <source>
        <dbReference type="Proteomes" id="UP000626180"/>
    </source>
</evidence>
<keyword evidence="1" id="KW-0812">Transmembrane</keyword>
<dbReference type="GO" id="GO:0005886">
    <property type="term" value="C:plasma membrane"/>
    <property type="evidence" value="ECO:0007669"/>
    <property type="project" value="TreeGrafter"/>
</dbReference>
<dbReference type="InterPro" id="IPR031347">
    <property type="entry name" value="AmpE"/>
</dbReference>
<dbReference type="RefSeq" id="WP_010797212.1">
    <property type="nucleotide sequence ID" value="NZ_CP069262.1"/>
</dbReference>
<dbReference type="Pfam" id="PF17113">
    <property type="entry name" value="AmpE"/>
    <property type="match status" value="1"/>
</dbReference>
<evidence type="ECO:0000256" key="1">
    <source>
        <dbReference type="SAM" id="Phobius"/>
    </source>
</evidence>
<sequence length="277" mass="30734">MTFLSLLLVLGVVWTTRWRLRLQRDGWWRALLAEVALHVGRHSSIALIVVVGVPLLILALVLAVLKPVAYGWLLLPVHVLVLLYSLGRHDPRQALAGFRDSWRRGDLEAAALRAEQDLGLQAETPDGLLARVQEQLLWRGHEGFFAVIFWYVVLGPLMALAYRLVALTAAHARSPALRAHAEQLCHAFDWLPARLLTASFALVGDFLCASRATLSEWLNWDIPTPKLLADAGRAAADLPVALDAEAGVHSLDTLWQLLVRAAVLWYVLLALWTVVGR</sequence>
<keyword evidence="1" id="KW-0472">Membrane</keyword>
<feature type="transmembrane region" description="Helical" evidence="1">
    <location>
        <begin position="69"/>
        <end position="87"/>
    </location>
</feature>
<feature type="transmembrane region" description="Helical" evidence="1">
    <location>
        <begin position="43"/>
        <end position="62"/>
    </location>
</feature>
<evidence type="ECO:0000313" key="3">
    <source>
        <dbReference type="EMBL" id="SPZ02665.1"/>
    </source>
</evidence>
<proteinExistence type="predicted"/>
<reference evidence="2 5" key="2">
    <citation type="submission" date="2020-10" db="EMBL/GenBank/DDBJ databases">
        <title>Genome sequences of Pseudomonas isolates.</title>
        <authorList>
            <person name="Wessels L."/>
            <person name="Reich F."/>
            <person name="Hammerl J."/>
        </authorList>
    </citation>
    <scope>NUCLEOTIDE SEQUENCE [LARGE SCALE GENOMIC DNA]</scope>
    <source>
        <strain evidence="2 5">20-MO00624-0</strain>
    </source>
</reference>
<dbReference type="PANTHER" id="PTHR38684:SF1">
    <property type="entry name" value="PROTEIN AMPE"/>
    <property type="match status" value="1"/>
</dbReference>
<dbReference type="EMBL" id="JADMCD010000001">
    <property type="protein sequence ID" value="MBF8639482.1"/>
    <property type="molecule type" value="Genomic_DNA"/>
</dbReference>
<organism evidence="3 4">
    <name type="scientific">Pseudomonas luteola</name>
    <dbReference type="NCBI Taxonomy" id="47886"/>
    <lineage>
        <taxon>Bacteria</taxon>
        <taxon>Pseudomonadati</taxon>
        <taxon>Pseudomonadota</taxon>
        <taxon>Gammaproteobacteria</taxon>
        <taxon>Pseudomonadales</taxon>
        <taxon>Pseudomonadaceae</taxon>
        <taxon>Pseudomonas</taxon>
    </lineage>
</organism>
<dbReference type="Proteomes" id="UP000626180">
    <property type="component" value="Unassembled WGS sequence"/>
</dbReference>
<dbReference type="PANTHER" id="PTHR38684">
    <property type="entry name" value="PROTEIN AMPE"/>
    <property type="match status" value="1"/>
</dbReference>
<feature type="transmembrane region" description="Helical" evidence="1">
    <location>
        <begin position="144"/>
        <end position="165"/>
    </location>
</feature>
<accession>A0A2X2CRL3</accession>
<keyword evidence="5" id="KW-1185">Reference proteome</keyword>
<dbReference type="InterPro" id="IPR052966">
    <property type="entry name" value="Beta-lactamase_Reg"/>
</dbReference>
<dbReference type="Proteomes" id="UP000250443">
    <property type="component" value="Unassembled WGS sequence"/>
</dbReference>
<name>A0A2X2CRL3_PSELU</name>
<dbReference type="GO" id="GO:0046677">
    <property type="term" value="P:response to antibiotic"/>
    <property type="evidence" value="ECO:0007669"/>
    <property type="project" value="TreeGrafter"/>
</dbReference>